<name>A0A2Z3H432_9BACT</name>
<dbReference type="EMBL" id="CP025958">
    <property type="protein sequence ID" value="AWM40763.1"/>
    <property type="molecule type" value="Genomic_DNA"/>
</dbReference>
<keyword evidence="1" id="KW-0812">Transmembrane</keyword>
<dbReference type="AlphaFoldDB" id="A0A2Z3H432"/>
<protein>
    <submittedName>
        <fullName evidence="2">Uncharacterized protein</fullName>
    </submittedName>
</protein>
<accession>A0A2Z3H432</accession>
<gene>
    <name evidence="2" type="ORF">C1280_29785</name>
</gene>
<sequence length="397" mass="42555">MSIRLSCPSCNHGFALPVLPGHRRATCPRCGDVFPIRTYTEEGDHEPVAETTGTAVAPKSQKQPFWNNGFYLLLVTFALVVIASGVIVGMRTRDGSGPSNDGLSSVPPPSSELAALRYLRGNSNIVFAIRPEPLLAYAERTKQQPGDVLKRSGLPDGLGATVEQLGVPLAQIDHLAGGLELGEGDDAIRLTLVLVLKQPPADEDMFLSKLKARPVAGKRDRYDAAVGRFGLLLARVSPTVWVFGLNQKDFSAIEAGEHRPAGAQFRGDDRSGLRGMIRAVPADAAVWAAADDDRDWTQKPALKLFGNAPEVKKWLTAVKDGRGGTLAVRLGEQPQVQLRVRAVDEATAGRVRSYFAAQAGELPSARFGGEGALAEFDSPFSADTGRLLQRFLADAGR</sequence>
<dbReference type="RefSeq" id="WP_010039238.1">
    <property type="nucleotide sequence ID" value="NZ_CP025958.1"/>
</dbReference>
<organism evidence="2 3">
    <name type="scientific">Gemmata obscuriglobus</name>
    <dbReference type="NCBI Taxonomy" id="114"/>
    <lineage>
        <taxon>Bacteria</taxon>
        <taxon>Pseudomonadati</taxon>
        <taxon>Planctomycetota</taxon>
        <taxon>Planctomycetia</taxon>
        <taxon>Gemmatales</taxon>
        <taxon>Gemmataceae</taxon>
        <taxon>Gemmata</taxon>
    </lineage>
</organism>
<evidence type="ECO:0000256" key="1">
    <source>
        <dbReference type="SAM" id="Phobius"/>
    </source>
</evidence>
<keyword evidence="1" id="KW-1133">Transmembrane helix</keyword>
<dbReference type="KEGG" id="gog:C1280_29785"/>
<evidence type="ECO:0000313" key="3">
    <source>
        <dbReference type="Proteomes" id="UP000245802"/>
    </source>
</evidence>
<proteinExistence type="predicted"/>
<feature type="transmembrane region" description="Helical" evidence="1">
    <location>
        <begin position="69"/>
        <end position="90"/>
    </location>
</feature>
<keyword evidence="3" id="KW-1185">Reference proteome</keyword>
<evidence type="ECO:0000313" key="2">
    <source>
        <dbReference type="EMBL" id="AWM40763.1"/>
    </source>
</evidence>
<dbReference type="Proteomes" id="UP000245802">
    <property type="component" value="Chromosome"/>
</dbReference>
<dbReference type="OrthoDB" id="289942at2"/>
<keyword evidence="1" id="KW-0472">Membrane</keyword>
<reference evidence="2 3" key="1">
    <citation type="submission" date="2018-01" db="EMBL/GenBank/DDBJ databases">
        <title>G. obscuriglobus.</title>
        <authorList>
            <person name="Franke J."/>
            <person name="Blomberg W."/>
            <person name="Selmecki A."/>
        </authorList>
    </citation>
    <scope>NUCLEOTIDE SEQUENCE [LARGE SCALE GENOMIC DNA]</scope>
    <source>
        <strain evidence="2 3">DSM 5831</strain>
    </source>
</reference>